<reference evidence="8" key="1">
    <citation type="submission" date="2019-12" db="EMBL/GenBank/DDBJ databases">
        <title>Novel species isolated from a subtropical stream in China.</title>
        <authorList>
            <person name="Lu H."/>
        </authorList>
    </citation>
    <scope>NUCLEOTIDE SEQUENCE [LARGE SCALE GENOMIC DNA]</scope>
    <source>
        <strain evidence="8">FT93W</strain>
    </source>
</reference>
<dbReference type="PROSITE" id="PS50902">
    <property type="entry name" value="FLAVODOXIN_LIKE"/>
    <property type="match status" value="1"/>
</dbReference>
<dbReference type="InterPro" id="IPR001094">
    <property type="entry name" value="Flavdoxin-like"/>
</dbReference>
<keyword evidence="5" id="KW-1133">Transmembrane helix</keyword>
<dbReference type="GO" id="GO:0050660">
    <property type="term" value="F:flavin adenine dinucleotide binding"/>
    <property type="evidence" value="ECO:0007669"/>
    <property type="project" value="TreeGrafter"/>
</dbReference>
<dbReference type="Gene3D" id="3.40.50.360">
    <property type="match status" value="1"/>
</dbReference>
<dbReference type="InterPro" id="IPR039261">
    <property type="entry name" value="FNR_nucleotide-bd"/>
</dbReference>
<keyword evidence="5" id="KW-0812">Transmembrane</keyword>
<dbReference type="SUPFAM" id="SSF52343">
    <property type="entry name" value="Ferredoxin reductase-like, C-terminal NADP-linked domain"/>
    <property type="match status" value="1"/>
</dbReference>
<evidence type="ECO:0000313" key="9">
    <source>
        <dbReference type="Proteomes" id="UP000444316"/>
    </source>
</evidence>
<dbReference type="EC" id="1.6.2.4" evidence="4"/>
<keyword evidence="2" id="KW-0288">FMN</keyword>
<dbReference type="Proteomes" id="UP000444316">
    <property type="component" value="Unassembled WGS sequence"/>
</dbReference>
<keyword evidence="3" id="KW-0813">Transport</keyword>
<dbReference type="Gene3D" id="2.40.30.10">
    <property type="entry name" value="Translation factors"/>
    <property type="match status" value="1"/>
</dbReference>
<dbReference type="InterPro" id="IPR001709">
    <property type="entry name" value="Flavoprot_Pyr_Nucl_cyt_Rdtase"/>
</dbReference>
<evidence type="ECO:0000313" key="8">
    <source>
        <dbReference type="EMBL" id="MYN44364.1"/>
    </source>
</evidence>
<dbReference type="InterPro" id="IPR017927">
    <property type="entry name" value="FAD-bd_FR_type"/>
</dbReference>
<evidence type="ECO:0000256" key="1">
    <source>
        <dbReference type="ARBA" id="ARBA00022630"/>
    </source>
</evidence>
<comment type="caution">
    <text evidence="8">The sequence shown here is derived from an EMBL/GenBank/DDBJ whole genome shotgun (WGS) entry which is preliminary data.</text>
</comment>
<dbReference type="GO" id="GO:0003958">
    <property type="term" value="F:NADPH-hemoprotein reductase activity"/>
    <property type="evidence" value="ECO:0007669"/>
    <property type="project" value="UniProtKB-EC"/>
</dbReference>
<feature type="domain" description="FAD-binding FR-type" evidence="7">
    <location>
        <begin position="201"/>
        <end position="313"/>
    </location>
</feature>
<keyword evidence="3" id="KW-0249">Electron transport</keyword>
<evidence type="ECO:0000259" key="7">
    <source>
        <dbReference type="PROSITE" id="PS51384"/>
    </source>
</evidence>
<dbReference type="SUPFAM" id="SSF52218">
    <property type="entry name" value="Flavoproteins"/>
    <property type="match status" value="1"/>
</dbReference>
<sequence>MIWTLEPARWLMVATLGLLYALLCWRAYLPLWRKRQQARQARAAAQAAGWIVAHASQTGNAEQLAQQTAATLQLAGIAVQVLELSELDAATLQSAERALFIVSTYGEGDAPDAAAGFVARVMGAAVPLQQLHFAVLALGDSSYRQYCGFGRALDDWLQQQGAQTLFPRIEVDRIAAPALAAWRQQLSHLAGTSDAPDWSAPAFEAWTLQRRECVNSGSAGAPLYHLELLPQQGALPDWQSGDLVQIAAPAEPERPREYSIASIPQDGSLHLLVRLHSHADGSHGVASGWLTQQVEAGQSIALRLRVHRRFRLEENLARPLILIGNGSGIAGLRAHLKARVLAGQTRNWLLFGERNAAFDTQYGAELVQWQAQGVLAQLDLVYSRDQAERRYVQHVLAEQMQRLREWVDDGAAIYVCGSLEGMAAGVHAALQAGLGAPALETLQAAGRYRRDVY</sequence>
<dbReference type="GO" id="GO:0010181">
    <property type="term" value="F:FMN binding"/>
    <property type="evidence" value="ECO:0007669"/>
    <property type="project" value="InterPro"/>
</dbReference>
<dbReference type="SUPFAM" id="SSF63380">
    <property type="entry name" value="Riboflavin synthase domain-like"/>
    <property type="match status" value="1"/>
</dbReference>
<dbReference type="Gene3D" id="3.40.50.80">
    <property type="entry name" value="Nucleotide-binding domain of ferredoxin-NADP reductase (FNR) module"/>
    <property type="match status" value="1"/>
</dbReference>
<dbReference type="Pfam" id="PF00258">
    <property type="entry name" value="Flavodoxin_1"/>
    <property type="match status" value="1"/>
</dbReference>
<dbReference type="AlphaFoldDB" id="A0A845HSD3"/>
<protein>
    <recommendedName>
        <fullName evidence="4">NADPH--hemoprotein reductase</fullName>
        <ecNumber evidence="4">1.6.2.4</ecNumber>
    </recommendedName>
</protein>
<dbReference type="PRINTS" id="PR00371">
    <property type="entry name" value="FPNCR"/>
</dbReference>
<gene>
    <name evidence="8" type="ORF">GTP23_04665</name>
</gene>
<evidence type="ECO:0000256" key="3">
    <source>
        <dbReference type="ARBA" id="ARBA00022982"/>
    </source>
</evidence>
<evidence type="ECO:0000256" key="4">
    <source>
        <dbReference type="ARBA" id="ARBA00023797"/>
    </source>
</evidence>
<proteinExistence type="predicted"/>
<accession>A0A845HSD3</accession>
<dbReference type="InterPro" id="IPR017938">
    <property type="entry name" value="Riboflavin_synthase-like_b-brl"/>
</dbReference>
<dbReference type="Pfam" id="PF00175">
    <property type="entry name" value="NAD_binding_1"/>
    <property type="match status" value="1"/>
</dbReference>
<keyword evidence="1" id="KW-0285">Flavoprotein</keyword>
<dbReference type="InterPro" id="IPR001433">
    <property type="entry name" value="OxRdtase_FAD/NAD-bd"/>
</dbReference>
<dbReference type="CDD" id="cd06200">
    <property type="entry name" value="SiR_like1"/>
    <property type="match status" value="1"/>
</dbReference>
<keyword evidence="9" id="KW-1185">Reference proteome</keyword>
<dbReference type="PROSITE" id="PS51384">
    <property type="entry name" value="FAD_FR"/>
    <property type="match status" value="1"/>
</dbReference>
<name>A0A845HSD3_9BURK</name>
<organism evidence="8 9">
    <name type="scientific">Duganella fentianensis</name>
    <dbReference type="NCBI Taxonomy" id="2692177"/>
    <lineage>
        <taxon>Bacteria</taxon>
        <taxon>Pseudomonadati</taxon>
        <taxon>Pseudomonadota</taxon>
        <taxon>Betaproteobacteria</taxon>
        <taxon>Burkholderiales</taxon>
        <taxon>Oxalobacteraceae</taxon>
        <taxon>Telluria group</taxon>
        <taxon>Duganella</taxon>
    </lineage>
</organism>
<dbReference type="PRINTS" id="PR00369">
    <property type="entry name" value="FLAVODOXIN"/>
</dbReference>
<dbReference type="RefSeq" id="WP_161034060.1">
    <property type="nucleotide sequence ID" value="NZ_WWCL01000001.1"/>
</dbReference>
<feature type="domain" description="Flavodoxin-like" evidence="6">
    <location>
        <begin position="50"/>
        <end position="187"/>
    </location>
</feature>
<feature type="transmembrane region" description="Helical" evidence="5">
    <location>
        <begin position="12"/>
        <end position="29"/>
    </location>
</feature>
<keyword evidence="5" id="KW-0472">Membrane</keyword>
<dbReference type="GO" id="GO:0005829">
    <property type="term" value="C:cytosol"/>
    <property type="evidence" value="ECO:0007669"/>
    <property type="project" value="TreeGrafter"/>
</dbReference>
<dbReference type="EMBL" id="WWCL01000001">
    <property type="protein sequence ID" value="MYN44364.1"/>
    <property type="molecule type" value="Genomic_DNA"/>
</dbReference>
<dbReference type="PANTHER" id="PTHR19384">
    <property type="entry name" value="NITRIC OXIDE SYNTHASE-RELATED"/>
    <property type="match status" value="1"/>
</dbReference>
<dbReference type="PANTHER" id="PTHR19384:SF17">
    <property type="entry name" value="NADPH--CYTOCHROME P450 REDUCTASE"/>
    <property type="match status" value="1"/>
</dbReference>
<dbReference type="InterPro" id="IPR008254">
    <property type="entry name" value="Flavodoxin/NO_synth"/>
</dbReference>
<evidence type="ECO:0000256" key="2">
    <source>
        <dbReference type="ARBA" id="ARBA00022643"/>
    </source>
</evidence>
<evidence type="ECO:0000256" key="5">
    <source>
        <dbReference type="SAM" id="Phobius"/>
    </source>
</evidence>
<evidence type="ECO:0000259" key="6">
    <source>
        <dbReference type="PROSITE" id="PS50902"/>
    </source>
</evidence>
<dbReference type="InterPro" id="IPR029039">
    <property type="entry name" value="Flavoprotein-like_sf"/>
</dbReference>